<dbReference type="EMBL" id="KN421818">
    <property type="protein sequence ID" value="KHG22452.1"/>
    <property type="molecule type" value="Genomic_DNA"/>
</dbReference>
<proteinExistence type="predicted"/>
<dbReference type="AlphaFoldDB" id="A0A0B0PC91"/>
<evidence type="ECO:0000313" key="1">
    <source>
        <dbReference type="EMBL" id="KHG22452.1"/>
    </source>
</evidence>
<accession>A0A0B0PC91</accession>
<sequence>MKPVLPCHAHALGLIDLYLL</sequence>
<gene>
    <name evidence="1" type="ORF">F383_01762</name>
</gene>
<evidence type="ECO:0000313" key="2">
    <source>
        <dbReference type="Proteomes" id="UP000032142"/>
    </source>
</evidence>
<reference evidence="2" key="1">
    <citation type="submission" date="2014-09" db="EMBL/GenBank/DDBJ databases">
        <authorList>
            <person name="Mudge J."/>
            <person name="Ramaraj T."/>
            <person name="Lindquist I.E."/>
            <person name="Bharti A.K."/>
            <person name="Sundararajan A."/>
            <person name="Cameron C.T."/>
            <person name="Woodward J.E."/>
            <person name="May G.D."/>
            <person name="Brubaker C."/>
            <person name="Broadhvest J."/>
            <person name="Wilkins T.A."/>
        </authorList>
    </citation>
    <scope>NUCLEOTIDE SEQUENCE</scope>
    <source>
        <strain evidence="2">cv. AKA8401</strain>
    </source>
</reference>
<name>A0A0B0PC91_GOSAR</name>
<keyword evidence="2" id="KW-1185">Reference proteome</keyword>
<organism evidence="1 2">
    <name type="scientific">Gossypium arboreum</name>
    <name type="common">Tree cotton</name>
    <name type="synonym">Gossypium nanking</name>
    <dbReference type="NCBI Taxonomy" id="29729"/>
    <lineage>
        <taxon>Eukaryota</taxon>
        <taxon>Viridiplantae</taxon>
        <taxon>Streptophyta</taxon>
        <taxon>Embryophyta</taxon>
        <taxon>Tracheophyta</taxon>
        <taxon>Spermatophyta</taxon>
        <taxon>Magnoliopsida</taxon>
        <taxon>eudicotyledons</taxon>
        <taxon>Gunneridae</taxon>
        <taxon>Pentapetalae</taxon>
        <taxon>rosids</taxon>
        <taxon>malvids</taxon>
        <taxon>Malvales</taxon>
        <taxon>Malvaceae</taxon>
        <taxon>Malvoideae</taxon>
        <taxon>Gossypium</taxon>
    </lineage>
</organism>
<dbReference type="Proteomes" id="UP000032142">
    <property type="component" value="Unassembled WGS sequence"/>
</dbReference>
<protein>
    <submittedName>
        <fullName evidence="1">Uncharacterized protein</fullName>
    </submittedName>
</protein>